<name>A0AA40CQB1_9PEZI</name>
<proteinExistence type="predicted"/>
<reference evidence="2" key="1">
    <citation type="submission" date="2023-06" db="EMBL/GenBank/DDBJ databases">
        <title>Genome-scale phylogeny and comparative genomics of the fungal order Sordariales.</title>
        <authorList>
            <consortium name="Lawrence Berkeley National Laboratory"/>
            <person name="Hensen N."/>
            <person name="Bonometti L."/>
            <person name="Westerberg I."/>
            <person name="Brannstrom I.O."/>
            <person name="Guillou S."/>
            <person name="Cros-Aarteil S."/>
            <person name="Calhoun S."/>
            <person name="Haridas S."/>
            <person name="Kuo A."/>
            <person name="Mondo S."/>
            <person name="Pangilinan J."/>
            <person name="Riley R."/>
            <person name="Labutti K."/>
            <person name="Andreopoulos B."/>
            <person name="Lipzen A."/>
            <person name="Chen C."/>
            <person name="Yanf M."/>
            <person name="Daum C."/>
            <person name="Ng V."/>
            <person name="Clum A."/>
            <person name="Steindorff A."/>
            <person name="Ohm R."/>
            <person name="Martin F."/>
            <person name="Silar P."/>
            <person name="Natvig D."/>
            <person name="Lalanne C."/>
            <person name="Gautier V."/>
            <person name="Ament-Velasquez S.L."/>
            <person name="Kruys A."/>
            <person name="Hutchinson M.I."/>
            <person name="Powell A.J."/>
            <person name="Barry K."/>
            <person name="Miller A.N."/>
            <person name="Grigoriev I.V."/>
            <person name="Debuchy R."/>
            <person name="Gladieux P."/>
            <person name="Thoren M.H."/>
            <person name="Johannesson H."/>
        </authorList>
    </citation>
    <scope>NUCLEOTIDE SEQUENCE</scope>
    <source>
        <strain evidence="2">SMH2532-1</strain>
    </source>
</reference>
<evidence type="ECO:0008006" key="4">
    <source>
        <dbReference type="Google" id="ProtNLM"/>
    </source>
</evidence>
<dbReference type="AlphaFoldDB" id="A0AA40CQB1"/>
<gene>
    <name evidence="2" type="ORF">B0T16DRAFT_458617</name>
</gene>
<sequence>MKFTITPQLAVALVTLVGTAQSAPSTVPRSSPATVFHRELAKRDANCGDYSGWGDFPKDNAPLLEDCEKLRDTHSPETFVSVGEEDLFRMMRDLITMVGRFGHLRVEGQMFCKAADGATDVALDYKIDLPVDEDGL</sequence>
<keyword evidence="1" id="KW-0732">Signal</keyword>
<feature type="chain" id="PRO_5041338278" description="Ecp2 effector protein domain-containing protein" evidence="1">
    <location>
        <begin position="23"/>
        <end position="136"/>
    </location>
</feature>
<organism evidence="2 3">
    <name type="scientific">Cercophora newfieldiana</name>
    <dbReference type="NCBI Taxonomy" id="92897"/>
    <lineage>
        <taxon>Eukaryota</taxon>
        <taxon>Fungi</taxon>
        <taxon>Dikarya</taxon>
        <taxon>Ascomycota</taxon>
        <taxon>Pezizomycotina</taxon>
        <taxon>Sordariomycetes</taxon>
        <taxon>Sordariomycetidae</taxon>
        <taxon>Sordariales</taxon>
        <taxon>Lasiosphaeriaceae</taxon>
        <taxon>Cercophora</taxon>
    </lineage>
</organism>
<evidence type="ECO:0000313" key="2">
    <source>
        <dbReference type="EMBL" id="KAK0646732.1"/>
    </source>
</evidence>
<dbReference type="EMBL" id="JAULSV010000004">
    <property type="protein sequence ID" value="KAK0646732.1"/>
    <property type="molecule type" value="Genomic_DNA"/>
</dbReference>
<evidence type="ECO:0000256" key="1">
    <source>
        <dbReference type="SAM" id="SignalP"/>
    </source>
</evidence>
<protein>
    <recommendedName>
        <fullName evidence="4">Ecp2 effector protein domain-containing protein</fullName>
    </recommendedName>
</protein>
<feature type="signal peptide" evidence="1">
    <location>
        <begin position="1"/>
        <end position="22"/>
    </location>
</feature>
<accession>A0AA40CQB1</accession>
<comment type="caution">
    <text evidence="2">The sequence shown here is derived from an EMBL/GenBank/DDBJ whole genome shotgun (WGS) entry which is preliminary data.</text>
</comment>
<dbReference type="Proteomes" id="UP001174936">
    <property type="component" value="Unassembled WGS sequence"/>
</dbReference>
<keyword evidence="3" id="KW-1185">Reference proteome</keyword>
<evidence type="ECO:0000313" key="3">
    <source>
        <dbReference type="Proteomes" id="UP001174936"/>
    </source>
</evidence>